<proteinExistence type="predicted"/>
<sequence length="192" mass="20178">MVSVSSLLSRRGLSHGRRGGGGGALGPSLLETKVWVVRAAQREGAALQSAEPNLPWGAGGDSCLEPCVHLCYLGHTWDSHVKADAGMCGPEGIQRPATMTSRRPKLGRQWQWLTIAHPPRSWGGSRAAGQGRGDQGQPCEQKDPVSLGMGSAAGSRGPRAPCQLGGWQAWGLQHGGPTLWYGLGSWPLAQSS</sequence>
<feature type="region of interest" description="Disordered" evidence="1">
    <location>
        <begin position="1"/>
        <end position="25"/>
    </location>
</feature>
<dbReference type="Proteomes" id="UP000314985">
    <property type="component" value="Chromosome 5"/>
</dbReference>
<evidence type="ECO:0000256" key="1">
    <source>
        <dbReference type="SAM" id="MobiDB-lite"/>
    </source>
</evidence>
<dbReference type="Ensembl" id="ENSSSCT00070036110.1">
    <property type="protein sequence ID" value="ENSSSCP00070030176.1"/>
    <property type="gene ID" value="ENSSSCG00070018289.1"/>
</dbReference>
<name>A0A4X1UPS2_PIG</name>
<organism evidence="2 3">
    <name type="scientific">Sus scrofa</name>
    <name type="common">Pig</name>
    <dbReference type="NCBI Taxonomy" id="9823"/>
    <lineage>
        <taxon>Eukaryota</taxon>
        <taxon>Metazoa</taxon>
        <taxon>Chordata</taxon>
        <taxon>Craniata</taxon>
        <taxon>Vertebrata</taxon>
        <taxon>Euteleostomi</taxon>
        <taxon>Mammalia</taxon>
        <taxon>Eutheria</taxon>
        <taxon>Laurasiatheria</taxon>
        <taxon>Artiodactyla</taxon>
        <taxon>Suina</taxon>
        <taxon>Suidae</taxon>
        <taxon>Sus</taxon>
    </lineage>
</organism>
<feature type="compositionally biased region" description="Low complexity" evidence="1">
    <location>
        <begin position="120"/>
        <end position="129"/>
    </location>
</feature>
<dbReference type="AlphaFoldDB" id="A0A4X1UPS2"/>
<reference evidence="2" key="2">
    <citation type="submission" date="2025-08" db="UniProtKB">
        <authorList>
            <consortium name="Ensembl"/>
        </authorList>
    </citation>
    <scope>IDENTIFICATION</scope>
</reference>
<protein>
    <submittedName>
        <fullName evidence="2">Uncharacterized protein</fullName>
    </submittedName>
</protein>
<accession>A0A4X1UPS2</accession>
<evidence type="ECO:0000313" key="3">
    <source>
        <dbReference type="Proteomes" id="UP000314985"/>
    </source>
</evidence>
<reference evidence="2 3" key="1">
    <citation type="submission" date="2017-08" db="EMBL/GenBank/DDBJ databases">
        <title>USMARCv1.0.</title>
        <authorList>
            <person name="Hannum G.I."/>
            <person name="Koren S."/>
            <person name="Schroeder S.G."/>
            <person name="Chin S.C."/>
            <person name="Nonneman D.J."/>
            <person name="Becker S.A."/>
            <person name="Rosen B.D."/>
            <person name="Bickhart D.M."/>
            <person name="Putnam N.H."/>
            <person name="Green R.E."/>
            <person name="Tuggle C.K."/>
            <person name="Liu H."/>
            <person name="Rohrer G.A."/>
            <person name="Warr A."/>
            <person name="Hall R."/>
            <person name="Kim K."/>
            <person name="Hume D.A."/>
            <person name="Talbot R."/>
            <person name="Chow W."/>
            <person name="Howe K."/>
            <person name="Schwartz A.S."/>
            <person name="Watson M."/>
            <person name="Archibald A.L."/>
            <person name="Phillippy A.M."/>
            <person name="Smith T.P.L."/>
        </authorList>
    </citation>
    <scope>NUCLEOTIDE SEQUENCE [LARGE SCALE GENOMIC DNA]</scope>
</reference>
<feature type="compositionally biased region" description="Low complexity" evidence="1">
    <location>
        <begin position="1"/>
        <end position="11"/>
    </location>
</feature>
<feature type="region of interest" description="Disordered" evidence="1">
    <location>
        <begin position="119"/>
        <end position="160"/>
    </location>
</feature>
<evidence type="ECO:0000313" key="2">
    <source>
        <dbReference type="Ensembl" id="ENSSSCP00070030176.1"/>
    </source>
</evidence>